<dbReference type="Proteomes" id="UP000467840">
    <property type="component" value="Chromosome 9"/>
</dbReference>
<dbReference type="EMBL" id="JAAGAX010000008">
    <property type="protein sequence ID" value="KAF2306525.1"/>
    <property type="molecule type" value="Genomic_DNA"/>
</dbReference>
<evidence type="ECO:0000313" key="3">
    <source>
        <dbReference type="Proteomes" id="UP000467840"/>
    </source>
</evidence>
<protein>
    <submittedName>
        <fullName evidence="2">Uncharacterized protein</fullName>
    </submittedName>
</protein>
<gene>
    <name evidence="1" type="ORF">GH714_019082</name>
    <name evidence="2" type="ORF">GH714_019120</name>
</gene>
<keyword evidence="3" id="KW-1185">Reference proteome</keyword>
<dbReference type="AlphaFoldDB" id="A0A6A6LYJ9"/>
<sequence>MVIDYFALYQQLANCRVRTGGLSLFWGFFLPSISKPFQLVGGIPLMPNMFGGSSELPQKSFQIKQDDKFFSRLLSKESSMANPSFRVYYGDVTVAVPFMWESQPGTPKHSFGETTLPPLTPPPSYYSYSKKKPIKKHYSRSSLLNFLFSRINPKKTNNATSSSALSPTPSSASWSSLNSSSFLPSTPHERKRFSSLGSSFDSRAYDEEAAFGSPTSNHLCFGDGRRKRNGFNLKGCYAWW</sequence>
<accession>A0A6A6LYJ9</accession>
<evidence type="ECO:0000313" key="1">
    <source>
        <dbReference type="EMBL" id="KAF2306525.1"/>
    </source>
</evidence>
<dbReference type="PANTHER" id="PTHR33257">
    <property type="entry name" value="OS05G0165500 PROTEIN"/>
    <property type="match status" value="1"/>
</dbReference>
<evidence type="ECO:0000313" key="2">
    <source>
        <dbReference type="EMBL" id="KAF2306530.1"/>
    </source>
</evidence>
<proteinExistence type="predicted"/>
<comment type="caution">
    <text evidence="2">The sequence shown here is derived from an EMBL/GenBank/DDBJ whole genome shotgun (WGS) entry which is preliminary data.</text>
</comment>
<name>A0A6A6LYJ9_HEVBR</name>
<organism evidence="2 3">
    <name type="scientific">Hevea brasiliensis</name>
    <name type="common">Para rubber tree</name>
    <name type="synonym">Siphonia brasiliensis</name>
    <dbReference type="NCBI Taxonomy" id="3981"/>
    <lineage>
        <taxon>Eukaryota</taxon>
        <taxon>Viridiplantae</taxon>
        <taxon>Streptophyta</taxon>
        <taxon>Embryophyta</taxon>
        <taxon>Tracheophyta</taxon>
        <taxon>Spermatophyta</taxon>
        <taxon>Magnoliopsida</taxon>
        <taxon>eudicotyledons</taxon>
        <taxon>Gunneridae</taxon>
        <taxon>Pentapetalae</taxon>
        <taxon>rosids</taxon>
        <taxon>fabids</taxon>
        <taxon>Malpighiales</taxon>
        <taxon>Euphorbiaceae</taxon>
        <taxon>Crotonoideae</taxon>
        <taxon>Micrandreae</taxon>
        <taxon>Hevea</taxon>
    </lineage>
</organism>
<dbReference type="EMBL" id="JAAGAX010000008">
    <property type="protein sequence ID" value="KAF2306530.1"/>
    <property type="molecule type" value="Genomic_DNA"/>
</dbReference>
<dbReference type="PANTHER" id="PTHR33257:SF58">
    <property type="entry name" value="REJ DOMAIN-CONTAINING PROTEIN"/>
    <property type="match status" value="1"/>
</dbReference>
<reference evidence="2 3" key="1">
    <citation type="journal article" date="2020" name="Mol. Plant">
        <title>The Chromosome-Based Rubber Tree Genome Provides New Insights into Spurge Genome Evolution and Rubber Biosynthesis.</title>
        <authorList>
            <person name="Liu J."/>
            <person name="Shi C."/>
            <person name="Shi C.C."/>
            <person name="Li W."/>
            <person name="Zhang Q.J."/>
            <person name="Zhang Y."/>
            <person name="Li K."/>
            <person name="Lu H.F."/>
            <person name="Shi C."/>
            <person name="Zhu S.T."/>
            <person name="Xiao Z.Y."/>
            <person name="Nan H."/>
            <person name="Yue Y."/>
            <person name="Zhu X.G."/>
            <person name="Wu Y."/>
            <person name="Hong X.N."/>
            <person name="Fan G.Y."/>
            <person name="Tong Y."/>
            <person name="Zhang D."/>
            <person name="Mao C.L."/>
            <person name="Liu Y.L."/>
            <person name="Hao S.J."/>
            <person name="Liu W.Q."/>
            <person name="Lv M.Q."/>
            <person name="Zhang H.B."/>
            <person name="Liu Y."/>
            <person name="Hu-Tang G.R."/>
            <person name="Wang J.P."/>
            <person name="Wang J.H."/>
            <person name="Sun Y.H."/>
            <person name="Ni S.B."/>
            <person name="Chen W.B."/>
            <person name="Zhang X.C."/>
            <person name="Jiao Y.N."/>
            <person name="Eichler E.E."/>
            <person name="Li G.H."/>
            <person name="Liu X."/>
            <person name="Gao L.Z."/>
        </authorList>
    </citation>
    <scope>NUCLEOTIDE SEQUENCE [LARGE SCALE GENOMIC DNA]</scope>
    <source>
        <strain evidence="3">cv. GT1</strain>
        <tissue evidence="2">Leaf</tissue>
    </source>
</reference>